<comment type="caution">
    <text evidence="13">The sequence shown here is derived from an EMBL/GenBank/DDBJ whole genome shotgun (WGS) entry which is preliminary data.</text>
</comment>
<dbReference type="PANTHER" id="PTHR12443:SF9">
    <property type="entry name" value="TRANSLOCATION PROTEIN SEC62"/>
    <property type="match status" value="1"/>
</dbReference>
<comment type="similarity">
    <text evidence="2">Belongs to the SEC62 family.</text>
</comment>
<dbReference type="InterPro" id="IPR004728">
    <property type="entry name" value="Sec62"/>
</dbReference>
<feature type="region of interest" description="Disordered" evidence="11">
    <location>
        <begin position="254"/>
        <end position="276"/>
    </location>
</feature>
<keyword evidence="10 12" id="KW-0472">Membrane</keyword>
<reference evidence="13 14" key="1">
    <citation type="submission" date="2023-04" db="EMBL/GenBank/DDBJ databases">
        <title>Genome of Basidiobolus ranarum AG-B5.</title>
        <authorList>
            <person name="Stajich J.E."/>
            <person name="Carter-House D."/>
            <person name="Gryganskyi A."/>
        </authorList>
    </citation>
    <scope>NUCLEOTIDE SEQUENCE [LARGE SCALE GENOMIC DNA]</scope>
    <source>
        <strain evidence="13 14">AG-B5</strain>
    </source>
</reference>
<dbReference type="NCBIfam" id="TIGR00869">
    <property type="entry name" value="sec62"/>
    <property type="match status" value="1"/>
</dbReference>
<keyword evidence="4" id="KW-0813">Transport</keyword>
<protein>
    <recommendedName>
        <fullName evidence="3">Translocation protein SEC62</fullName>
    </recommendedName>
</protein>
<evidence type="ECO:0000256" key="1">
    <source>
        <dbReference type="ARBA" id="ARBA00004477"/>
    </source>
</evidence>
<evidence type="ECO:0000256" key="5">
    <source>
        <dbReference type="ARBA" id="ARBA00022692"/>
    </source>
</evidence>
<sequence length="276" mass="30997">MDTEAVPKEHFKVAEYLLNTKTSAMKPREGIVNGRRVNYFKGKSACNALLRPSYAHKSRPKVASRQEAEELMQELLTSGLIIKCERNDRNLTIVPMQTFQEEGYYAWLYEGSQMKTILGGIGLVAIVLIGVMFPLWPPVMRDGAWYVSVFILGLLGLLMVIAIVRLIFFVITFVTCKPGIWIFPNLFEDVGFFESFVPLYAWDVPAKKKGKEAIAASGDVKQEPVESEDKPYVGARESLEQTASLLEQVAEPDAPTVPYVEDEGEVEELEAEQRPN</sequence>
<dbReference type="InterPro" id="IPR011553">
    <property type="entry name" value="Sec62_asco"/>
</dbReference>
<name>A0ABR2VMH3_9FUNG</name>
<evidence type="ECO:0000256" key="11">
    <source>
        <dbReference type="SAM" id="MobiDB-lite"/>
    </source>
</evidence>
<evidence type="ECO:0000256" key="7">
    <source>
        <dbReference type="ARBA" id="ARBA00022927"/>
    </source>
</evidence>
<evidence type="ECO:0000256" key="2">
    <source>
        <dbReference type="ARBA" id="ARBA00010604"/>
    </source>
</evidence>
<gene>
    <name evidence="13" type="primary">SEC62_3</name>
    <name evidence="13" type="ORF">K7432_016759</name>
</gene>
<feature type="transmembrane region" description="Helical" evidence="12">
    <location>
        <begin position="143"/>
        <end position="174"/>
    </location>
</feature>
<organism evidence="13 14">
    <name type="scientific">Basidiobolus ranarum</name>
    <dbReference type="NCBI Taxonomy" id="34480"/>
    <lineage>
        <taxon>Eukaryota</taxon>
        <taxon>Fungi</taxon>
        <taxon>Fungi incertae sedis</taxon>
        <taxon>Zoopagomycota</taxon>
        <taxon>Entomophthoromycotina</taxon>
        <taxon>Basidiobolomycetes</taxon>
        <taxon>Basidiobolales</taxon>
        <taxon>Basidiobolaceae</taxon>
        <taxon>Basidiobolus</taxon>
    </lineage>
</organism>
<evidence type="ECO:0000256" key="9">
    <source>
        <dbReference type="ARBA" id="ARBA00023010"/>
    </source>
</evidence>
<dbReference type="PANTHER" id="PTHR12443">
    <property type="entry name" value="TRANSLOCATION PROTEIN SEC62"/>
    <property type="match status" value="1"/>
</dbReference>
<comment type="subcellular location">
    <subcellularLocation>
        <location evidence="1">Endoplasmic reticulum membrane</location>
        <topology evidence="1">Multi-pass membrane protein</topology>
    </subcellularLocation>
</comment>
<dbReference type="Pfam" id="PF03839">
    <property type="entry name" value="Sec62"/>
    <property type="match status" value="1"/>
</dbReference>
<evidence type="ECO:0000256" key="6">
    <source>
        <dbReference type="ARBA" id="ARBA00022824"/>
    </source>
</evidence>
<feature type="transmembrane region" description="Helical" evidence="12">
    <location>
        <begin position="117"/>
        <end position="137"/>
    </location>
</feature>
<accession>A0ABR2VMH3</accession>
<feature type="compositionally biased region" description="Acidic residues" evidence="11">
    <location>
        <begin position="260"/>
        <end position="270"/>
    </location>
</feature>
<evidence type="ECO:0000256" key="8">
    <source>
        <dbReference type="ARBA" id="ARBA00022989"/>
    </source>
</evidence>
<evidence type="ECO:0000256" key="10">
    <source>
        <dbReference type="ARBA" id="ARBA00023136"/>
    </source>
</evidence>
<keyword evidence="8 12" id="KW-1133">Transmembrane helix</keyword>
<evidence type="ECO:0000256" key="12">
    <source>
        <dbReference type="SAM" id="Phobius"/>
    </source>
</evidence>
<proteinExistence type="inferred from homology"/>
<evidence type="ECO:0000256" key="3">
    <source>
        <dbReference type="ARBA" id="ARBA00021257"/>
    </source>
</evidence>
<keyword evidence="7" id="KW-0653">Protein transport</keyword>
<evidence type="ECO:0000313" key="13">
    <source>
        <dbReference type="EMBL" id="KAK9674965.1"/>
    </source>
</evidence>
<evidence type="ECO:0000313" key="14">
    <source>
        <dbReference type="Proteomes" id="UP001479436"/>
    </source>
</evidence>
<keyword evidence="9" id="KW-0811">Translocation</keyword>
<dbReference type="Proteomes" id="UP001479436">
    <property type="component" value="Unassembled WGS sequence"/>
</dbReference>
<evidence type="ECO:0000256" key="4">
    <source>
        <dbReference type="ARBA" id="ARBA00022448"/>
    </source>
</evidence>
<keyword evidence="14" id="KW-1185">Reference proteome</keyword>
<dbReference type="EMBL" id="JASJQH010009858">
    <property type="protein sequence ID" value="KAK9674965.1"/>
    <property type="molecule type" value="Genomic_DNA"/>
</dbReference>
<keyword evidence="5 12" id="KW-0812">Transmembrane</keyword>
<keyword evidence="6" id="KW-0256">Endoplasmic reticulum</keyword>